<dbReference type="GO" id="GO:0016491">
    <property type="term" value="F:oxidoreductase activity"/>
    <property type="evidence" value="ECO:0007669"/>
    <property type="project" value="UniProtKB-KW"/>
</dbReference>
<keyword evidence="5" id="KW-0560">Oxidoreductase</keyword>
<dbReference type="InterPro" id="IPR016167">
    <property type="entry name" value="FAD-bd_PCMH_sub1"/>
</dbReference>
<evidence type="ECO:0000256" key="1">
    <source>
        <dbReference type="ARBA" id="ARBA00001974"/>
    </source>
</evidence>
<dbReference type="EMBL" id="CP045997">
    <property type="protein sequence ID" value="QHV97369.1"/>
    <property type="molecule type" value="Genomic_DNA"/>
</dbReference>
<proteinExistence type="inferred from homology"/>
<comment type="similarity">
    <text evidence="2">Belongs to the oxygen-dependent FAD-linked oxidoreductase family.</text>
</comment>
<evidence type="ECO:0000256" key="5">
    <source>
        <dbReference type="ARBA" id="ARBA00023002"/>
    </source>
</evidence>
<reference evidence="7 8" key="1">
    <citation type="submission" date="2019-11" db="EMBL/GenBank/DDBJ databases">
        <title>Spirosoma endbachense sp. nov., isolated from a natural salt meadow.</title>
        <authorList>
            <person name="Rojas J."/>
            <person name="Ambika Manirajan B."/>
            <person name="Ratering S."/>
            <person name="Suarez C."/>
            <person name="Geissler-Plaum R."/>
            <person name="Schnell S."/>
        </authorList>
    </citation>
    <scope>NUCLEOTIDE SEQUENCE [LARGE SCALE GENOMIC DNA]</scope>
    <source>
        <strain evidence="7 8">I-24</strain>
    </source>
</reference>
<dbReference type="Gene3D" id="3.40.462.20">
    <property type="match status" value="1"/>
</dbReference>
<evidence type="ECO:0000256" key="4">
    <source>
        <dbReference type="ARBA" id="ARBA00022827"/>
    </source>
</evidence>
<dbReference type="Pfam" id="PF01565">
    <property type="entry name" value="FAD_binding_4"/>
    <property type="match status" value="1"/>
</dbReference>
<dbReference type="SUPFAM" id="SSF56176">
    <property type="entry name" value="FAD-binding/transporter-associated domain-like"/>
    <property type="match status" value="1"/>
</dbReference>
<accession>A0A6P1W065</accession>
<dbReference type="AlphaFoldDB" id="A0A6P1W065"/>
<dbReference type="Pfam" id="PF08031">
    <property type="entry name" value="BBE"/>
    <property type="match status" value="1"/>
</dbReference>
<dbReference type="InterPro" id="IPR012951">
    <property type="entry name" value="BBE"/>
</dbReference>
<keyword evidence="8" id="KW-1185">Reference proteome</keyword>
<dbReference type="PROSITE" id="PS51387">
    <property type="entry name" value="FAD_PCMH"/>
    <property type="match status" value="1"/>
</dbReference>
<dbReference type="PROSITE" id="PS00862">
    <property type="entry name" value="OX2_COVAL_FAD"/>
    <property type="match status" value="1"/>
</dbReference>
<dbReference type="Gene3D" id="3.30.465.10">
    <property type="match status" value="1"/>
</dbReference>
<name>A0A6P1W065_9BACT</name>
<gene>
    <name evidence="7" type="ORF">GJR95_21220</name>
</gene>
<dbReference type="PANTHER" id="PTHR42973">
    <property type="entry name" value="BINDING OXIDOREDUCTASE, PUTATIVE (AFU_ORTHOLOGUE AFUA_1G17690)-RELATED"/>
    <property type="match status" value="1"/>
</dbReference>
<keyword evidence="4" id="KW-0274">FAD</keyword>
<dbReference type="InterPro" id="IPR016166">
    <property type="entry name" value="FAD-bd_PCMH"/>
</dbReference>
<dbReference type="InterPro" id="IPR050416">
    <property type="entry name" value="FAD-linked_Oxidoreductase"/>
</dbReference>
<evidence type="ECO:0000256" key="3">
    <source>
        <dbReference type="ARBA" id="ARBA00022630"/>
    </source>
</evidence>
<organism evidence="7 8">
    <name type="scientific">Spirosoma endbachense</name>
    <dbReference type="NCBI Taxonomy" id="2666025"/>
    <lineage>
        <taxon>Bacteria</taxon>
        <taxon>Pseudomonadati</taxon>
        <taxon>Bacteroidota</taxon>
        <taxon>Cytophagia</taxon>
        <taxon>Cytophagales</taxon>
        <taxon>Cytophagaceae</taxon>
        <taxon>Spirosoma</taxon>
    </lineage>
</organism>
<evidence type="ECO:0000313" key="8">
    <source>
        <dbReference type="Proteomes" id="UP000464577"/>
    </source>
</evidence>
<dbReference type="KEGG" id="senf:GJR95_21220"/>
<evidence type="ECO:0000259" key="6">
    <source>
        <dbReference type="PROSITE" id="PS51387"/>
    </source>
</evidence>
<dbReference type="PANTHER" id="PTHR42973:SF39">
    <property type="entry name" value="FAD-BINDING PCMH-TYPE DOMAIN-CONTAINING PROTEIN"/>
    <property type="match status" value="1"/>
</dbReference>
<evidence type="ECO:0000313" key="7">
    <source>
        <dbReference type="EMBL" id="QHV97369.1"/>
    </source>
</evidence>
<feature type="domain" description="FAD-binding PCMH-type" evidence="6">
    <location>
        <begin position="32"/>
        <end position="202"/>
    </location>
</feature>
<comment type="cofactor">
    <cofactor evidence="1">
        <name>FAD</name>
        <dbReference type="ChEBI" id="CHEBI:57692"/>
    </cofactor>
</comment>
<dbReference type="GO" id="GO:0071949">
    <property type="term" value="F:FAD binding"/>
    <property type="evidence" value="ECO:0007669"/>
    <property type="project" value="InterPro"/>
</dbReference>
<evidence type="ECO:0000256" key="2">
    <source>
        <dbReference type="ARBA" id="ARBA00005466"/>
    </source>
</evidence>
<dbReference type="InterPro" id="IPR006093">
    <property type="entry name" value="Oxy_OxRdtase_FAD_BS"/>
</dbReference>
<dbReference type="InterPro" id="IPR016169">
    <property type="entry name" value="FAD-bd_PCMH_sub2"/>
</dbReference>
<dbReference type="InterPro" id="IPR036318">
    <property type="entry name" value="FAD-bd_PCMH-like_sf"/>
</dbReference>
<protein>
    <submittedName>
        <fullName evidence="7">FAD-binding protein</fullName>
    </submittedName>
</protein>
<dbReference type="Gene3D" id="3.30.43.10">
    <property type="entry name" value="Uridine Diphospho-n-acetylenolpyruvylglucosamine Reductase, domain 2"/>
    <property type="match status" value="1"/>
</dbReference>
<dbReference type="Proteomes" id="UP000464577">
    <property type="component" value="Chromosome"/>
</dbReference>
<keyword evidence="3" id="KW-0285">Flavoprotein</keyword>
<dbReference type="InterPro" id="IPR006094">
    <property type="entry name" value="Oxid_FAD_bind_N"/>
</dbReference>
<dbReference type="RefSeq" id="WP_162387781.1">
    <property type="nucleotide sequence ID" value="NZ_CP045997.1"/>
</dbReference>
<sequence length="453" mass="49657">METVAIPQLKGKLIDPQHPEYHVARKVYNGMIDKHPALIAQCDTVEDVVAMVNYARETSLLLAIKGGGHNGAGLGVCDDGLVIDLSGMKRIEVNAEKQTVWAEGGCLLKDLDAATHPYGLAVPTGINGTTGLAGLTLGGGLGYLTRHCGLTIDNLLEATVVLADGRVVKASASENEDLFWAIRGGGGNFGVITSFLFHAHPISTVVAGPILYELEDAKEIMQWYRSYIKDAPDEINGWFAFLTVPPGPPFPEHLHLKKMCGILWCYSGPTEDADKLLDPIRQMKTPALDLVGPMPVPVLQGLFDPLYPPGMQWYWKADYVNELSDEVIDIHCQHAAQLPTMLSTMHLYPINGAAARVRNQDTAWNYRDATWAMVIVGVDPDPANGALITSWAKNYWQDLHPYGAGGAYINFMMEEGEDRVKATYGDNYDRLVAVKAKYDPTNLFRVNQNIKPV</sequence>